<feature type="domain" description="Tripartite ATP-independent periplasmic transporters DctQ component" evidence="10">
    <location>
        <begin position="34"/>
        <end position="159"/>
    </location>
</feature>
<dbReference type="InterPro" id="IPR055348">
    <property type="entry name" value="DctQ"/>
</dbReference>
<feature type="transmembrane region" description="Helical" evidence="9">
    <location>
        <begin position="137"/>
        <end position="158"/>
    </location>
</feature>
<evidence type="ECO:0000256" key="1">
    <source>
        <dbReference type="ARBA" id="ARBA00004429"/>
    </source>
</evidence>
<name>A0ABS3JBZ8_9HYPH</name>
<keyword evidence="2 9" id="KW-0813">Transport</keyword>
<comment type="subcellular location">
    <subcellularLocation>
        <location evidence="1 9">Cell inner membrane</location>
        <topology evidence="1 9">Multi-pass membrane protein</topology>
    </subcellularLocation>
</comment>
<evidence type="ECO:0000256" key="9">
    <source>
        <dbReference type="RuleBase" id="RU369079"/>
    </source>
</evidence>
<dbReference type="PANTHER" id="PTHR35011">
    <property type="entry name" value="2,3-DIKETO-L-GULONATE TRAP TRANSPORTER SMALL PERMEASE PROTEIN YIAM"/>
    <property type="match status" value="1"/>
</dbReference>
<keyword evidence="6 9" id="KW-1133">Transmembrane helix</keyword>
<accession>A0ABS3JBZ8</accession>
<comment type="function">
    <text evidence="9">Part of the tripartite ATP-independent periplasmic (TRAP) transport system.</text>
</comment>
<dbReference type="PANTHER" id="PTHR35011:SF11">
    <property type="entry name" value="TRAP TRANSPORTER SMALL PERMEASE PROTEIN"/>
    <property type="match status" value="1"/>
</dbReference>
<evidence type="ECO:0000313" key="12">
    <source>
        <dbReference type="Proteomes" id="UP000664288"/>
    </source>
</evidence>
<dbReference type="RefSeq" id="WP_207352735.1">
    <property type="nucleotide sequence ID" value="NZ_JAFMPY010000031.1"/>
</dbReference>
<comment type="similarity">
    <text evidence="8 9">Belongs to the TRAP transporter small permease family.</text>
</comment>
<proteinExistence type="inferred from homology"/>
<evidence type="ECO:0000256" key="8">
    <source>
        <dbReference type="ARBA" id="ARBA00038436"/>
    </source>
</evidence>
<keyword evidence="4 9" id="KW-0997">Cell inner membrane</keyword>
<evidence type="ECO:0000256" key="5">
    <source>
        <dbReference type="ARBA" id="ARBA00022692"/>
    </source>
</evidence>
<comment type="caution">
    <text evidence="11">The sequence shown here is derived from an EMBL/GenBank/DDBJ whole genome shotgun (WGS) entry which is preliminary data.</text>
</comment>
<evidence type="ECO:0000256" key="7">
    <source>
        <dbReference type="ARBA" id="ARBA00023136"/>
    </source>
</evidence>
<dbReference type="EMBL" id="JAFMPY010000031">
    <property type="protein sequence ID" value="MBO0906101.1"/>
    <property type="molecule type" value="Genomic_DNA"/>
</dbReference>
<keyword evidence="12" id="KW-1185">Reference proteome</keyword>
<dbReference type="Proteomes" id="UP000664288">
    <property type="component" value="Unassembled WGS sequence"/>
</dbReference>
<keyword evidence="3" id="KW-1003">Cell membrane</keyword>
<keyword evidence="5 9" id="KW-0812">Transmembrane</keyword>
<feature type="transmembrane region" description="Helical" evidence="9">
    <location>
        <begin position="97"/>
        <end position="117"/>
    </location>
</feature>
<evidence type="ECO:0000259" key="10">
    <source>
        <dbReference type="Pfam" id="PF04290"/>
    </source>
</evidence>
<sequence>MSLSRPIGSALKGVERAVTAAAVWAGSLMLVVAVLTGMWQVIARFVLFQTAAWSEPLIQTSLVWMAYLALAGAMRAGTLISVDVLLEVTRGPARRALRLAGAAAVFGLLAVLVWFGAELCWRVRFQTLAGLGIPASYAYAALPVGSAISILALAAHLLDPAPPAGEAPDTNV</sequence>
<evidence type="ECO:0000256" key="3">
    <source>
        <dbReference type="ARBA" id="ARBA00022475"/>
    </source>
</evidence>
<organism evidence="11 12">
    <name type="scientific">Jiella sonneratiae</name>
    <dbReference type="NCBI Taxonomy" id="2816856"/>
    <lineage>
        <taxon>Bacteria</taxon>
        <taxon>Pseudomonadati</taxon>
        <taxon>Pseudomonadota</taxon>
        <taxon>Alphaproteobacteria</taxon>
        <taxon>Hyphomicrobiales</taxon>
        <taxon>Aurantimonadaceae</taxon>
        <taxon>Jiella</taxon>
    </lineage>
</organism>
<evidence type="ECO:0000256" key="4">
    <source>
        <dbReference type="ARBA" id="ARBA00022519"/>
    </source>
</evidence>
<reference evidence="11 12" key="1">
    <citation type="submission" date="2021-03" db="EMBL/GenBank/DDBJ databases">
        <title>Whole genome sequence of Jiella sp. MQZ13P-4.</title>
        <authorList>
            <person name="Tuo L."/>
        </authorList>
    </citation>
    <scope>NUCLEOTIDE SEQUENCE [LARGE SCALE GENOMIC DNA]</scope>
    <source>
        <strain evidence="11 12">MQZ13P-4</strain>
    </source>
</reference>
<dbReference type="Pfam" id="PF04290">
    <property type="entry name" value="DctQ"/>
    <property type="match status" value="1"/>
</dbReference>
<comment type="subunit">
    <text evidence="9">The complex comprises the extracytoplasmic solute receptor protein and the two transmembrane proteins.</text>
</comment>
<evidence type="ECO:0000313" key="11">
    <source>
        <dbReference type="EMBL" id="MBO0906101.1"/>
    </source>
</evidence>
<evidence type="ECO:0000256" key="6">
    <source>
        <dbReference type="ARBA" id="ARBA00022989"/>
    </source>
</evidence>
<gene>
    <name evidence="11" type="ORF">J1C47_20830</name>
</gene>
<evidence type="ECO:0000256" key="2">
    <source>
        <dbReference type="ARBA" id="ARBA00022448"/>
    </source>
</evidence>
<feature type="transmembrane region" description="Helical" evidence="9">
    <location>
        <begin position="21"/>
        <end position="42"/>
    </location>
</feature>
<feature type="transmembrane region" description="Helical" evidence="9">
    <location>
        <begin position="62"/>
        <end position="85"/>
    </location>
</feature>
<dbReference type="InterPro" id="IPR007387">
    <property type="entry name" value="TRAP_DctQ"/>
</dbReference>
<protein>
    <recommendedName>
        <fullName evidence="9">TRAP transporter small permease protein</fullName>
    </recommendedName>
</protein>
<keyword evidence="7 9" id="KW-0472">Membrane</keyword>